<feature type="domain" description="PTS EIIC type-2" evidence="11">
    <location>
        <begin position="13"/>
        <end position="444"/>
    </location>
</feature>
<feature type="coiled-coil region" evidence="9">
    <location>
        <begin position="444"/>
        <end position="474"/>
    </location>
</feature>
<name>A0A921HRV1_9LACO</name>
<dbReference type="PIRSF" id="PIRSF006304">
    <property type="entry name" value="GatC"/>
    <property type="match status" value="1"/>
</dbReference>
<dbReference type="EMBL" id="DYWC01000040">
    <property type="protein sequence ID" value="HJF86140.1"/>
    <property type="molecule type" value="Genomic_DNA"/>
</dbReference>
<feature type="transmembrane region" description="Helical" evidence="10">
    <location>
        <begin position="298"/>
        <end position="331"/>
    </location>
</feature>
<feature type="transmembrane region" description="Helical" evidence="10">
    <location>
        <begin position="428"/>
        <end position="444"/>
    </location>
</feature>
<feature type="transmembrane region" description="Helical" evidence="10">
    <location>
        <begin position="185"/>
        <end position="205"/>
    </location>
</feature>
<evidence type="ECO:0000256" key="10">
    <source>
        <dbReference type="SAM" id="Phobius"/>
    </source>
</evidence>
<feature type="transmembrane region" description="Helical" evidence="10">
    <location>
        <begin position="98"/>
        <end position="120"/>
    </location>
</feature>
<keyword evidence="5" id="KW-0598">Phosphotransferase system</keyword>
<feature type="transmembrane region" description="Helical" evidence="10">
    <location>
        <begin position="225"/>
        <end position="248"/>
    </location>
</feature>
<organism evidence="12 13">
    <name type="scientific">Companilactobacillus farciminis</name>
    <dbReference type="NCBI Taxonomy" id="1612"/>
    <lineage>
        <taxon>Bacteria</taxon>
        <taxon>Bacillati</taxon>
        <taxon>Bacillota</taxon>
        <taxon>Bacilli</taxon>
        <taxon>Lactobacillales</taxon>
        <taxon>Lactobacillaceae</taxon>
        <taxon>Companilactobacillus</taxon>
    </lineage>
</organism>
<proteinExistence type="predicted"/>
<dbReference type="PANTHER" id="PTHR37324">
    <property type="entry name" value="PTS SYSTEM GALACTITOL-SPECIFIC EIIC COMPONENT"/>
    <property type="match status" value="1"/>
</dbReference>
<evidence type="ECO:0000256" key="9">
    <source>
        <dbReference type="SAM" id="Coils"/>
    </source>
</evidence>
<protein>
    <submittedName>
        <fullName evidence="12">PTS galactitol transporter subunit IIC</fullName>
    </submittedName>
</protein>
<evidence type="ECO:0000256" key="2">
    <source>
        <dbReference type="ARBA" id="ARBA00022448"/>
    </source>
</evidence>
<dbReference type="InterPro" id="IPR004703">
    <property type="entry name" value="PTS_sugar-sp_permease"/>
</dbReference>
<evidence type="ECO:0000256" key="5">
    <source>
        <dbReference type="ARBA" id="ARBA00022683"/>
    </source>
</evidence>
<dbReference type="GO" id="GO:0005886">
    <property type="term" value="C:plasma membrane"/>
    <property type="evidence" value="ECO:0007669"/>
    <property type="project" value="UniProtKB-SubCell"/>
</dbReference>
<feature type="transmembrane region" description="Helical" evidence="10">
    <location>
        <begin position="141"/>
        <end position="165"/>
    </location>
</feature>
<feature type="transmembrane region" description="Helical" evidence="10">
    <location>
        <begin position="364"/>
        <end position="389"/>
    </location>
</feature>
<feature type="transmembrane region" description="Helical" evidence="10">
    <location>
        <begin position="254"/>
        <end position="278"/>
    </location>
</feature>
<evidence type="ECO:0000256" key="1">
    <source>
        <dbReference type="ARBA" id="ARBA00004651"/>
    </source>
</evidence>
<keyword evidence="6 10" id="KW-0812">Transmembrane</keyword>
<dbReference type="PROSITE" id="PS51104">
    <property type="entry name" value="PTS_EIIC_TYPE_2"/>
    <property type="match status" value="1"/>
</dbReference>
<evidence type="ECO:0000313" key="12">
    <source>
        <dbReference type="EMBL" id="HJF86140.1"/>
    </source>
</evidence>
<evidence type="ECO:0000256" key="7">
    <source>
        <dbReference type="ARBA" id="ARBA00022989"/>
    </source>
</evidence>
<reference evidence="12" key="1">
    <citation type="journal article" date="2021" name="PeerJ">
        <title>Extensive microbial diversity within the chicken gut microbiome revealed by metagenomics and culture.</title>
        <authorList>
            <person name="Gilroy R."/>
            <person name="Ravi A."/>
            <person name="Getino M."/>
            <person name="Pursley I."/>
            <person name="Horton D.L."/>
            <person name="Alikhan N.F."/>
            <person name="Baker D."/>
            <person name="Gharbi K."/>
            <person name="Hall N."/>
            <person name="Watson M."/>
            <person name="Adriaenssens E.M."/>
            <person name="Foster-Nyarko E."/>
            <person name="Jarju S."/>
            <person name="Secka A."/>
            <person name="Antonio M."/>
            <person name="Oren A."/>
            <person name="Chaudhuri R.R."/>
            <person name="La Ragione R."/>
            <person name="Hildebrand F."/>
            <person name="Pallen M.J."/>
        </authorList>
    </citation>
    <scope>NUCLEOTIDE SEQUENCE</scope>
    <source>
        <strain evidence="12">7886</strain>
    </source>
</reference>
<comment type="caution">
    <text evidence="12">The sequence shown here is derived from an EMBL/GenBank/DDBJ whole genome shotgun (WGS) entry which is preliminary data.</text>
</comment>
<evidence type="ECO:0000256" key="4">
    <source>
        <dbReference type="ARBA" id="ARBA00022597"/>
    </source>
</evidence>
<evidence type="ECO:0000313" key="13">
    <source>
        <dbReference type="Proteomes" id="UP000747013"/>
    </source>
</evidence>
<dbReference type="InterPro" id="IPR013014">
    <property type="entry name" value="PTS_EIIC_2"/>
</dbReference>
<feature type="transmembrane region" description="Helical" evidence="10">
    <location>
        <begin position="43"/>
        <end position="61"/>
    </location>
</feature>
<comment type="subcellular location">
    <subcellularLocation>
        <location evidence="1">Cell membrane</location>
        <topology evidence="1">Multi-pass membrane protein</topology>
    </subcellularLocation>
</comment>
<dbReference type="InterPro" id="IPR013853">
    <property type="entry name" value="EIIC-GAT"/>
</dbReference>
<dbReference type="AlphaFoldDB" id="A0A921HRV1"/>
<keyword evidence="7 10" id="KW-1133">Transmembrane helix</keyword>
<accession>A0A921HRV1</accession>
<evidence type="ECO:0000256" key="3">
    <source>
        <dbReference type="ARBA" id="ARBA00022475"/>
    </source>
</evidence>
<feature type="transmembrane region" description="Helical" evidence="10">
    <location>
        <begin position="401"/>
        <end position="422"/>
    </location>
</feature>
<keyword evidence="2" id="KW-0813">Transport</keyword>
<dbReference type="PRINTS" id="PR00173">
    <property type="entry name" value="EDTRNSPORT"/>
</dbReference>
<keyword evidence="9" id="KW-0175">Coiled coil</keyword>
<feature type="transmembrane region" description="Helical" evidence="10">
    <location>
        <begin position="12"/>
        <end position="36"/>
    </location>
</feature>
<sequence length="475" mass="51361">MWTQIGKGFMDGFQFIINCGPTVMLPIIITIVGLIFGLKITSAFKAGLTLGIGFAGIKLVLDFMTTNIGPAAKAMVERTHVHLDALDVGWGSIAAVTWASPIIAILIFVILAINIVLLILKATHTLDVDIWNYHHMAIVGIMVFFVTHNVFLGVGAAAVMAILTFKMSDWSQPMVEKFFNMPGVSLPTVSALSSLVIAVPLNWLLDKIPFFRKSKFSIRDAQKYLGFFGDSMIMGLLIGLVIGILAGYNLQQVLQLGVSMSAVLVLIPKMTAMFMEGLMPISESAQKWSQKKFKGRKLFIGLDAAVIVGNPDVITTALIIIPLTIAMAIVLPGNRVLPFADLAVVPFRVALVVALTNGNLLKNIVIGLVVTASLLWCGSATSPVLTAIAKSVGIKLSIGGSLLISSFAATAMLQSFIVYFAFTFHPLISVPILLLAIAGIWYYYDKIKHINKNAEDEEAALQKEQEEAKKLGDIK</sequence>
<keyword evidence="8 10" id="KW-0472">Membrane</keyword>
<keyword evidence="3" id="KW-1003">Cell membrane</keyword>
<reference evidence="12" key="2">
    <citation type="submission" date="2021-09" db="EMBL/GenBank/DDBJ databases">
        <authorList>
            <person name="Gilroy R."/>
        </authorList>
    </citation>
    <scope>NUCLEOTIDE SEQUENCE</scope>
    <source>
        <strain evidence="12">7886</strain>
    </source>
</reference>
<dbReference type="PANTHER" id="PTHR37324:SF2">
    <property type="entry name" value="PTS SYSTEM GALACTITOL-SPECIFIC EIIC COMPONENT"/>
    <property type="match status" value="1"/>
</dbReference>
<evidence type="ECO:0000259" key="11">
    <source>
        <dbReference type="PROSITE" id="PS51104"/>
    </source>
</evidence>
<evidence type="ECO:0000256" key="6">
    <source>
        <dbReference type="ARBA" id="ARBA00022692"/>
    </source>
</evidence>
<dbReference type="Proteomes" id="UP000747013">
    <property type="component" value="Unassembled WGS sequence"/>
</dbReference>
<evidence type="ECO:0000256" key="8">
    <source>
        <dbReference type="ARBA" id="ARBA00023136"/>
    </source>
</evidence>
<dbReference type="GO" id="GO:0009401">
    <property type="term" value="P:phosphoenolpyruvate-dependent sugar phosphotransferase system"/>
    <property type="evidence" value="ECO:0007669"/>
    <property type="project" value="UniProtKB-KW"/>
</dbReference>
<keyword evidence="4" id="KW-0762">Sugar transport</keyword>
<dbReference type="GO" id="GO:0015577">
    <property type="term" value="F:galactitol transmembrane transporter activity"/>
    <property type="evidence" value="ECO:0007669"/>
    <property type="project" value="InterPro"/>
</dbReference>
<dbReference type="Pfam" id="PF03611">
    <property type="entry name" value="EIIC-GAT"/>
    <property type="match status" value="1"/>
</dbReference>
<gene>
    <name evidence="12" type="ORF">K8V88_01765</name>
</gene>